<dbReference type="PaxDb" id="6945-B7PEE6"/>
<dbReference type="EMBL" id="DS695252">
    <property type="protein sequence ID" value="EEC04968.1"/>
    <property type="molecule type" value="Genomic_DNA"/>
</dbReference>
<dbReference type="Proteomes" id="UP000001555">
    <property type="component" value="Unassembled WGS sequence"/>
</dbReference>
<dbReference type="EnsemblMetazoa" id="ISCW004876-RA">
    <property type="protein sequence ID" value="ISCW004876-PA"/>
    <property type="gene ID" value="ISCW004876"/>
</dbReference>
<dbReference type="VEuPathDB" id="VectorBase:ISCW004876"/>
<proteinExistence type="predicted"/>
<reference evidence="3" key="2">
    <citation type="submission" date="2020-05" db="UniProtKB">
        <authorList>
            <consortium name="EnsemblMetazoa"/>
        </authorList>
    </citation>
    <scope>IDENTIFICATION</scope>
    <source>
        <strain evidence="3">wikel</strain>
    </source>
</reference>
<gene>
    <name evidence="2" type="ORF">IscW_ISCW004876</name>
</gene>
<evidence type="ECO:0000313" key="2">
    <source>
        <dbReference type="EMBL" id="EEC04968.1"/>
    </source>
</evidence>
<evidence type="ECO:0000313" key="4">
    <source>
        <dbReference type="Proteomes" id="UP000001555"/>
    </source>
</evidence>
<evidence type="ECO:0000313" key="3">
    <source>
        <dbReference type="EnsemblMetazoa" id="ISCW004876-PA"/>
    </source>
</evidence>
<feature type="coiled-coil region" evidence="1">
    <location>
        <begin position="18"/>
        <end position="45"/>
    </location>
</feature>
<dbReference type="AlphaFoldDB" id="B7PEE6"/>
<evidence type="ECO:0000256" key="1">
    <source>
        <dbReference type="SAM" id="Coils"/>
    </source>
</evidence>
<sequence>MRHKIVGYWDAIHVRNDADLARSTADKLRNEADALADSVQATDERMRGYQGQAKEDEALAKEVGSSLLLFTVDRAVPCVSKLGV</sequence>
<dbReference type="InParanoid" id="B7PEE6"/>
<keyword evidence="1" id="KW-0175">Coiled coil</keyword>
<dbReference type="VEuPathDB" id="VectorBase:ISCP_032751"/>
<dbReference type="EMBL" id="ABJB011044331">
    <property type="status" value="NOT_ANNOTATED_CDS"/>
    <property type="molecule type" value="Genomic_DNA"/>
</dbReference>
<organism>
    <name type="scientific">Ixodes scapularis</name>
    <name type="common">Black-legged tick</name>
    <name type="synonym">Deer tick</name>
    <dbReference type="NCBI Taxonomy" id="6945"/>
    <lineage>
        <taxon>Eukaryota</taxon>
        <taxon>Metazoa</taxon>
        <taxon>Ecdysozoa</taxon>
        <taxon>Arthropoda</taxon>
        <taxon>Chelicerata</taxon>
        <taxon>Arachnida</taxon>
        <taxon>Acari</taxon>
        <taxon>Parasitiformes</taxon>
        <taxon>Ixodida</taxon>
        <taxon>Ixodoidea</taxon>
        <taxon>Ixodidae</taxon>
        <taxon>Ixodinae</taxon>
        <taxon>Ixodes</taxon>
    </lineage>
</organism>
<accession>B7PEE6</accession>
<dbReference type="OrthoDB" id="430826at2759"/>
<keyword evidence="4" id="KW-1185">Reference proteome</keyword>
<name>B7PEE6_IXOSC</name>
<dbReference type="HOGENOM" id="CLU_2529957_0_0_1"/>
<dbReference type="VEuPathDB" id="VectorBase:ISCI004876"/>
<reference evidence="2 4" key="1">
    <citation type="submission" date="2008-03" db="EMBL/GenBank/DDBJ databases">
        <title>Annotation of Ixodes scapularis.</title>
        <authorList>
            <consortium name="Ixodes scapularis Genome Project Consortium"/>
            <person name="Caler E."/>
            <person name="Hannick L.I."/>
            <person name="Bidwell S."/>
            <person name="Joardar V."/>
            <person name="Thiagarajan M."/>
            <person name="Amedeo P."/>
            <person name="Galinsky K.J."/>
            <person name="Schobel S."/>
            <person name="Inman J."/>
            <person name="Hostetler J."/>
            <person name="Miller J."/>
            <person name="Hammond M."/>
            <person name="Megy K."/>
            <person name="Lawson D."/>
            <person name="Kodira C."/>
            <person name="Sutton G."/>
            <person name="Meyer J."/>
            <person name="Hill C.A."/>
            <person name="Birren B."/>
            <person name="Nene V."/>
            <person name="Collins F."/>
            <person name="Alarcon-Chaidez F."/>
            <person name="Wikel S."/>
            <person name="Strausberg R."/>
        </authorList>
    </citation>
    <scope>NUCLEOTIDE SEQUENCE [LARGE SCALE GENOMIC DNA]</scope>
    <source>
        <strain evidence="4">Wikel</strain>
        <strain evidence="2">Wikel colony</strain>
    </source>
</reference>
<protein>
    <submittedName>
        <fullName evidence="2 3">Uncharacterized protein</fullName>
    </submittedName>
</protein>